<evidence type="ECO:0000313" key="2">
    <source>
        <dbReference type="EMBL" id="BBY29005.1"/>
    </source>
</evidence>
<keyword evidence="1" id="KW-1133">Transmembrane helix</keyword>
<dbReference type="RefSeq" id="WP_163797827.1">
    <property type="nucleotide sequence ID" value="NZ_AP022588.1"/>
</dbReference>
<dbReference type="EMBL" id="AP022588">
    <property type="protein sequence ID" value="BBY29005.1"/>
    <property type="molecule type" value="Genomic_DNA"/>
</dbReference>
<keyword evidence="1" id="KW-0812">Transmembrane</keyword>
<keyword evidence="3" id="KW-1185">Reference proteome</keyword>
<evidence type="ECO:0000313" key="3">
    <source>
        <dbReference type="Proteomes" id="UP000467193"/>
    </source>
</evidence>
<proteinExistence type="predicted"/>
<protein>
    <submittedName>
        <fullName evidence="2">Uncharacterized protein</fullName>
    </submittedName>
</protein>
<feature type="transmembrane region" description="Helical" evidence="1">
    <location>
        <begin position="21"/>
        <end position="43"/>
    </location>
</feature>
<accession>A0A7I7QRW3</accession>
<sequence>MNTVLTRVQEQVSRVDRSRSLLIGISAGLTALWSLYRVFWLFYSMSVLSGVGYSSGSLIFSTVFWGAIAVVAGGVSAVFLIRYLKTT</sequence>
<name>A0A7I7QRW3_9MYCO</name>
<reference evidence="2 3" key="1">
    <citation type="journal article" date="2019" name="Emerg. Microbes Infect.">
        <title>Comprehensive subspecies identification of 175 nontuberculous mycobacteria species based on 7547 genomic profiles.</title>
        <authorList>
            <person name="Matsumoto Y."/>
            <person name="Kinjo T."/>
            <person name="Motooka D."/>
            <person name="Nabeya D."/>
            <person name="Jung N."/>
            <person name="Uechi K."/>
            <person name="Horii T."/>
            <person name="Iida T."/>
            <person name="Fujita J."/>
            <person name="Nakamura S."/>
        </authorList>
    </citation>
    <scope>NUCLEOTIDE SEQUENCE [LARGE SCALE GENOMIC DNA]</scope>
    <source>
        <strain evidence="2 3">JCM 17899</strain>
    </source>
</reference>
<dbReference type="AlphaFoldDB" id="A0A7I7QRW3"/>
<feature type="transmembrane region" description="Helical" evidence="1">
    <location>
        <begin position="63"/>
        <end position="84"/>
    </location>
</feature>
<keyword evidence="1" id="KW-0472">Membrane</keyword>
<gene>
    <name evidence="2" type="ORF">MSEDJ_31010</name>
</gene>
<evidence type="ECO:0000256" key="1">
    <source>
        <dbReference type="SAM" id="Phobius"/>
    </source>
</evidence>
<dbReference type="KEGG" id="msei:MSEDJ_31010"/>
<dbReference type="Proteomes" id="UP000467193">
    <property type="component" value="Chromosome"/>
</dbReference>
<organism evidence="2 3">
    <name type="scientific">Mycolicibacterium sediminis</name>
    <dbReference type="NCBI Taxonomy" id="1286180"/>
    <lineage>
        <taxon>Bacteria</taxon>
        <taxon>Bacillati</taxon>
        <taxon>Actinomycetota</taxon>
        <taxon>Actinomycetes</taxon>
        <taxon>Mycobacteriales</taxon>
        <taxon>Mycobacteriaceae</taxon>
        <taxon>Mycolicibacterium</taxon>
    </lineage>
</organism>